<dbReference type="InterPro" id="IPR032801">
    <property type="entry name" value="PXL2A/B/C"/>
</dbReference>
<name>A0ABP6Q125_9ACTN</name>
<protein>
    <submittedName>
        <fullName evidence="1">Peroxiredoxin-like family protein</fullName>
    </submittedName>
</protein>
<evidence type="ECO:0000313" key="2">
    <source>
        <dbReference type="Proteomes" id="UP001501237"/>
    </source>
</evidence>
<dbReference type="Proteomes" id="UP001501237">
    <property type="component" value="Unassembled WGS sequence"/>
</dbReference>
<dbReference type="InterPro" id="IPR036249">
    <property type="entry name" value="Thioredoxin-like_sf"/>
</dbReference>
<dbReference type="CDD" id="cd02970">
    <property type="entry name" value="PRX_like2"/>
    <property type="match status" value="1"/>
</dbReference>
<evidence type="ECO:0000313" key="1">
    <source>
        <dbReference type="EMBL" id="GAA3199611.1"/>
    </source>
</evidence>
<sequence length="191" mass="20979">MSRLVPGTPVTTRTLTDVTGREVALTGDGLVHLQFRRFAGCPVCNLHLRSIVVRHEEIRAAGIREVVVFHSPGSELREYADGLPFPLVGDPARRLYREFGVERGRRALLNPRAWPVIARAIGRSVVAVARRRENLPASRQENGRLGLPADFLIAPDGRILAAHYGEHAADQWPVDALLATSRPFADTAGRA</sequence>
<organism evidence="1 2">
    <name type="scientific">Actinocorallia longicatena</name>
    <dbReference type="NCBI Taxonomy" id="111803"/>
    <lineage>
        <taxon>Bacteria</taxon>
        <taxon>Bacillati</taxon>
        <taxon>Actinomycetota</taxon>
        <taxon>Actinomycetes</taxon>
        <taxon>Streptosporangiales</taxon>
        <taxon>Thermomonosporaceae</taxon>
        <taxon>Actinocorallia</taxon>
    </lineage>
</organism>
<dbReference type="EMBL" id="BAAAUV010000003">
    <property type="protein sequence ID" value="GAA3199611.1"/>
    <property type="molecule type" value="Genomic_DNA"/>
</dbReference>
<reference evidence="2" key="1">
    <citation type="journal article" date="2019" name="Int. J. Syst. Evol. Microbiol.">
        <title>The Global Catalogue of Microorganisms (GCM) 10K type strain sequencing project: providing services to taxonomists for standard genome sequencing and annotation.</title>
        <authorList>
            <consortium name="The Broad Institute Genomics Platform"/>
            <consortium name="The Broad Institute Genome Sequencing Center for Infectious Disease"/>
            <person name="Wu L."/>
            <person name="Ma J."/>
        </authorList>
    </citation>
    <scope>NUCLEOTIDE SEQUENCE [LARGE SCALE GENOMIC DNA]</scope>
    <source>
        <strain evidence="2">JCM 9377</strain>
    </source>
</reference>
<accession>A0ABP6Q125</accession>
<keyword evidence="2" id="KW-1185">Reference proteome</keyword>
<dbReference type="RefSeq" id="WP_344823039.1">
    <property type="nucleotide sequence ID" value="NZ_BAAAUV010000003.1"/>
</dbReference>
<gene>
    <name evidence="1" type="ORF">GCM10010468_11900</name>
</gene>
<dbReference type="SUPFAM" id="SSF52833">
    <property type="entry name" value="Thioredoxin-like"/>
    <property type="match status" value="1"/>
</dbReference>
<dbReference type="Gene3D" id="3.40.30.10">
    <property type="entry name" value="Glutaredoxin"/>
    <property type="match status" value="1"/>
</dbReference>
<dbReference type="Pfam" id="PF13911">
    <property type="entry name" value="AhpC-TSA_2"/>
    <property type="match status" value="1"/>
</dbReference>
<comment type="caution">
    <text evidence="1">The sequence shown here is derived from an EMBL/GenBank/DDBJ whole genome shotgun (WGS) entry which is preliminary data.</text>
</comment>
<proteinExistence type="predicted"/>